<keyword evidence="4 7" id="KW-1133">Transmembrane helix</keyword>
<dbReference type="Gene3D" id="1.20.1250.20">
    <property type="entry name" value="MFS general substrate transporter like domains"/>
    <property type="match status" value="1"/>
</dbReference>
<sequence>MGDAVGRRPAFLLSVVVIAVFGLLSAVANNYGTLLAIRVVVGMGIGGLTIPFDTMAEYLPQTQRGTALLSLSYFWTFGILLVVLSAYVAQQNFRLLLVLCAIPCILSTLVAAWFVPESPRWLLAKGRSAQALDTLRRAAHVNGHPDAVSLFPLGMKLKAEEPEVKSFAVICSPQWGKLFFFLSIVWAGFGLLYYATIMLVTDIFAQDPAERGEADGEGVDIDYEAITMSVVSEFVGLTVVMFTIDRFGRVASQVFTYFSGGICVLLLCLFASADSTSRNLLVVLAFGSRLFMSTGSCVTWTHTAEVLTTEIRTTGHSFVNSMARVTGVISPFIVQGGLPYRTIGVILFIASILTTIASFCLPETRGIALGTAMSQDSTTAKERTGTPNSQEMSQSPATVSDKEVV</sequence>
<evidence type="ECO:0000256" key="7">
    <source>
        <dbReference type="SAM" id="Phobius"/>
    </source>
</evidence>
<dbReference type="SUPFAM" id="SSF103473">
    <property type="entry name" value="MFS general substrate transporter"/>
    <property type="match status" value="1"/>
</dbReference>
<dbReference type="PANTHER" id="PTHR23511:SF5">
    <property type="entry name" value="MAJOR FACILITATOR-TYPE TRANSPORTER HXNZ-RELATED"/>
    <property type="match status" value="1"/>
</dbReference>
<evidence type="ECO:0000256" key="4">
    <source>
        <dbReference type="ARBA" id="ARBA00022989"/>
    </source>
</evidence>
<dbReference type="InterPro" id="IPR005828">
    <property type="entry name" value="MFS_sugar_transport-like"/>
</dbReference>
<evidence type="ECO:0000256" key="2">
    <source>
        <dbReference type="ARBA" id="ARBA00022448"/>
    </source>
</evidence>
<comment type="subcellular location">
    <subcellularLocation>
        <location evidence="1">Membrane</location>
        <topology evidence="1">Multi-pass membrane protein</topology>
    </subcellularLocation>
</comment>
<gene>
    <name evidence="9" type="ORF">CTEN0397_LOCUS3166</name>
    <name evidence="10" type="ORF">CTEN0397_LOCUS3167</name>
</gene>
<name>A0A6U1PHP0_CYCTE</name>
<dbReference type="InterPro" id="IPR036259">
    <property type="entry name" value="MFS_trans_sf"/>
</dbReference>
<protein>
    <recommendedName>
        <fullName evidence="8">Major facilitator superfamily (MFS) profile domain-containing protein</fullName>
    </recommendedName>
</protein>
<reference evidence="10" key="1">
    <citation type="submission" date="2021-01" db="EMBL/GenBank/DDBJ databases">
        <authorList>
            <person name="Corre E."/>
            <person name="Pelletier E."/>
            <person name="Niang G."/>
            <person name="Scheremetjew M."/>
            <person name="Finn R."/>
            <person name="Kale V."/>
            <person name="Holt S."/>
            <person name="Cochrane G."/>
            <person name="Meng A."/>
            <person name="Brown T."/>
            <person name="Cohen L."/>
        </authorList>
    </citation>
    <scope>NUCLEOTIDE SEQUENCE</scope>
    <source>
        <strain evidence="10">ECT3854</strain>
    </source>
</reference>
<evidence type="ECO:0000256" key="6">
    <source>
        <dbReference type="SAM" id="MobiDB-lite"/>
    </source>
</evidence>
<evidence type="ECO:0000313" key="10">
    <source>
        <dbReference type="EMBL" id="CAD8932143.1"/>
    </source>
</evidence>
<dbReference type="InterPro" id="IPR020846">
    <property type="entry name" value="MFS_dom"/>
</dbReference>
<feature type="transmembrane region" description="Helical" evidence="7">
    <location>
        <begin position="178"/>
        <end position="205"/>
    </location>
</feature>
<keyword evidence="2" id="KW-0813">Transport</keyword>
<evidence type="ECO:0000256" key="3">
    <source>
        <dbReference type="ARBA" id="ARBA00022692"/>
    </source>
</evidence>
<feature type="transmembrane region" description="Helical" evidence="7">
    <location>
        <begin position="68"/>
        <end position="89"/>
    </location>
</feature>
<keyword evidence="5 7" id="KW-0472">Membrane</keyword>
<dbReference type="EMBL" id="HBFW01004928">
    <property type="protein sequence ID" value="CAD8932142.1"/>
    <property type="molecule type" value="Transcribed_RNA"/>
</dbReference>
<dbReference type="PROSITE" id="PS50850">
    <property type="entry name" value="MFS"/>
    <property type="match status" value="1"/>
</dbReference>
<keyword evidence="3 7" id="KW-0812">Transmembrane</keyword>
<feature type="domain" description="Major facilitator superfamily (MFS) profile" evidence="8">
    <location>
        <begin position="1"/>
        <end position="365"/>
    </location>
</feature>
<feature type="transmembrane region" description="Helical" evidence="7">
    <location>
        <begin position="340"/>
        <end position="361"/>
    </location>
</feature>
<feature type="transmembrane region" description="Helical" evidence="7">
    <location>
        <begin position="254"/>
        <end position="273"/>
    </location>
</feature>
<feature type="region of interest" description="Disordered" evidence="6">
    <location>
        <begin position="372"/>
        <end position="405"/>
    </location>
</feature>
<dbReference type="GO" id="GO:0016020">
    <property type="term" value="C:membrane"/>
    <property type="evidence" value="ECO:0007669"/>
    <property type="project" value="UniProtKB-SubCell"/>
</dbReference>
<evidence type="ECO:0000313" key="9">
    <source>
        <dbReference type="EMBL" id="CAD8932142.1"/>
    </source>
</evidence>
<proteinExistence type="predicted"/>
<dbReference type="GO" id="GO:0022857">
    <property type="term" value="F:transmembrane transporter activity"/>
    <property type="evidence" value="ECO:0007669"/>
    <property type="project" value="InterPro"/>
</dbReference>
<feature type="compositionally biased region" description="Polar residues" evidence="6">
    <location>
        <begin position="385"/>
        <end position="398"/>
    </location>
</feature>
<dbReference type="AlphaFoldDB" id="A0A6U1PHP0"/>
<feature type="transmembrane region" description="Helical" evidence="7">
    <location>
        <begin position="36"/>
        <end position="56"/>
    </location>
</feature>
<evidence type="ECO:0000259" key="8">
    <source>
        <dbReference type="PROSITE" id="PS50850"/>
    </source>
</evidence>
<evidence type="ECO:0000256" key="5">
    <source>
        <dbReference type="ARBA" id="ARBA00023136"/>
    </source>
</evidence>
<dbReference type="Pfam" id="PF00083">
    <property type="entry name" value="Sugar_tr"/>
    <property type="match status" value="1"/>
</dbReference>
<feature type="transmembrane region" description="Helical" evidence="7">
    <location>
        <begin position="225"/>
        <end position="242"/>
    </location>
</feature>
<dbReference type="PANTHER" id="PTHR23511">
    <property type="entry name" value="SYNAPTIC VESICLE GLYCOPROTEIN 2"/>
    <property type="match status" value="1"/>
</dbReference>
<evidence type="ECO:0000256" key="1">
    <source>
        <dbReference type="ARBA" id="ARBA00004141"/>
    </source>
</evidence>
<organism evidence="10">
    <name type="scientific">Cyclophora tenuis</name>
    <name type="common">Marine diatom</name>
    <dbReference type="NCBI Taxonomy" id="216820"/>
    <lineage>
        <taxon>Eukaryota</taxon>
        <taxon>Sar</taxon>
        <taxon>Stramenopiles</taxon>
        <taxon>Ochrophyta</taxon>
        <taxon>Bacillariophyta</taxon>
        <taxon>Fragilariophyceae</taxon>
        <taxon>Fragilariophycidae</taxon>
        <taxon>Cyclophorales</taxon>
        <taxon>Cyclophoraceae</taxon>
        <taxon>Cyclophora</taxon>
    </lineage>
</organism>
<accession>A0A6U1PHP0</accession>
<dbReference type="EMBL" id="HBFW01004929">
    <property type="protein sequence ID" value="CAD8932143.1"/>
    <property type="molecule type" value="Transcribed_RNA"/>
</dbReference>
<feature type="transmembrane region" description="Helical" evidence="7">
    <location>
        <begin position="95"/>
        <end position="115"/>
    </location>
</feature>